<dbReference type="PROSITE" id="PS00092">
    <property type="entry name" value="N6_MTASE"/>
    <property type="match status" value="1"/>
</dbReference>
<dbReference type="EC" id="2.1.1.171" evidence="3"/>
<evidence type="ECO:0000256" key="1">
    <source>
        <dbReference type="ARBA" id="ARBA00022603"/>
    </source>
</evidence>
<dbReference type="SUPFAM" id="SSF53335">
    <property type="entry name" value="S-adenosyl-L-methionine-dependent methyltransferases"/>
    <property type="match status" value="1"/>
</dbReference>
<dbReference type="RefSeq" id="WP_012242629.1">
    <property type="nucleotide sequence ID" value="NZ_JACAOE010000001.1"/>
</dbReference>
<evidence type="ECO:0000313" key="4">
    <source>
        <dbReference type="Proteomes" id="UP000315938"/>
    </source>
</evidence>
<keyword evidence="1 3" id="KW-0489">Methyltransferase</keyword>
<sequence length="182" mass="20594">MRIISGEFKSRLLKMVPSNDTRETSDKVRGAVFNSLGESIKDAVILDLFAGSGSYGLESISRGAKYVVFNDVKQIAINTLNENIANLGVIDRVILWKHDYNIALKKLSELKDKLDIVFLDPPYKLDIYESISNQLIPYLNDDALLVLEMDKSRTLDLEQIKAYTILKEKVYGSKKILILSKH</sequence>
<dbReference type="EMBL" id="VKID01000001">
    <property type="protein sequence ID" value="TRX99873.1"/>
    <property type="molecule type" value="Genomic_DNA"/>
</dbReference>
<comment type="caution">
    <text evidence="3">The sequence shown here is derived from an EMBL/GenBank/DDBJ whole genome shotgun (WGS) entry which is preliminary data.</text>
</comment>
<gene>
    <name evidence="3" type="primary">rsmD</name>
    <name evidence="3" type="ORF">FNV44_02195</name>
</gene>
<dbReference type="AlphaFoldDB" id="A0A553II51"/>
<dbReference type="InterPro" id="IPR002052">
    <property type="entry name" value="DNA_methylase_N6_adenine_CS"/>
</dbReference>
<dbReference type="Gene3D" id="3.40.50.150">
    <property type="entry name" value="Vaccinia Virus protein VP39"/>
    <property type="match status" value="1"/>
</dbReference>
<organism evidence="3 4">
    <name type="scientific">Acholeplasma laidlawii</name>
    <dbReference type="NCBI Taxonomy" id="2148"/>
    <lineage>
        <taxon>Bacteria</taxon>
        <taxon>Bacillati</taxon>
        <taxon>Mycoplasmatota</taxon>
        <taxon>Mollicutes</taxon>
        <taxon>Acholeplasmatales</taxon>
        <taxon>Acholeplasmataceae</taxon>
        <taxon>Acholeplasma</taxon>
    </lineage>
</organism>
<keyword evidence="2 3" id="KW-0808">Transferase</keyword>
<dbReference type="Pfam" id="PF03602">
    <property type="entry name" value="Cons_hypoth95"/>
    <property type="match status" value="1"/>
</dbReference>
<protein>
    <submittedName>
        <fullName evidence="3">16S rRNA (Guanine(966)-N(2))-methyltransferase RsmD</fullName>
        <ecNumber evidence="3">2.1.1.171</ecNumber>
    </submittedName>
</protein>
<dbReference type="OMA" id="FNWLMPY"/>
<proteinExistence type="predicted"/>
<dbReference type="CDD" id="cd02440">
    <property type="entry name" value="AdoMet_MTases"/>
    <property type="match status" value="1"/>
</dbReference>
<dbReference type="InterPro" id="IPR029063">
    <property type="entry name" value="SAM-dependent_MTases_sf"/>
</dbReference>
<evidence type="ECO:0000256" key="2">
    <source>
        <dbReference type="ARBA" id="ARBA00022679"/>
    </source>
</evidence>
<dbReference type="PANTHER" id="PTHR43542:SF1">
    <property type="entry name" value="METHYLTRANSFERASE"/>
    <property type="match status" value="1"/>
</dbReference>
<dbReference type="InterPro" id="IPR004398">
    <property type="entry name" value="RNA_MeTrfase_RsmD"/>
</dbReference>
<dbReference type="GO" id="GO:0003676">
    <property type="term" value="F:nucleic acid binding"/>
    <property type="evidence" value="ECO:0007669"/>
    <property type="project" value="InterPro"/>
</dbReference>
<dbReference type="PIRSF" id="PIRSF004553">
    <property type="entry name" value="CHP00095"/>
    <property type="match status" value="1"/>
</dbReference>
<evidence type="ECO:0000313" key="3">
    <source>
        <dbReference type="EMBL" id="TRX99873.1"/>
    </source>
</evidence>
<dbReference type="PANTHER" id="PTHR43542">
    <property type="entry name" value="METHYLTRANSFERASE"/>
    <property type="match status" value="1"/>
</dbReference>
<name>A0A553II51_ACHLA</name>
<dbReference type="Proteomes" id="UP000315938">
    <property type="component" value="Unassembled WGS sequence"/>
</dbReference>
<reference evidence="3 4" key="1">
    <citation type="submission" date="2019-07" db="EMBL/GenBank/DDBJ databases">
        <title>Genome sequence of Acholeplasma laidlawii strain with increased resistance to erythromycin.</title>
        <authorList>
            <person name="Medvedeva E.S."/>
            <person name="Baranova N.B."/>
            <person name="Siniagina M.N."/>
            <person name="Mouzykantov A."/>
            <person name="Chernova O.A."/>
            <person name="Chernov V.M."/>
        </authorList>
    </citation>
    <scope>NUCLEOTIDE SEQUENCE [LARGE SCALE GENOMIC DNA]</scope>
    <source>
        <strain evidence="3 4">PG8REry</strain>
    </source>
</reference>
<dbReference type="GO" id="GO:0052913">
    <property type="term" value="F:16S rRNA (guanine(966)-N(2))-methyltransferase activity"/>
    <property type="evidence" value="ECO:0007669"/>
    <property type="project" value="UniProtKB-EC"/>
</dbReference>
<accession>A0A553II51</accession>
<dbReference type="NCBIfam" id="TIGR00095">
    <property type="entry name" value="16S rRNA (guanine(966)-N(2))-methyltransferase RsmD"/>
    <property type="match status" value="1"/>
</dbReference>
<dbReference type="GeneID" id="41338847"/>